<dbReference type="Gene3D" id="1.10.287.1490">
    <property type="match status" value="1"/>
</dbReference>
<proteinExistence type="predicted"/>
<evidence type="ECO:0000256" key="2">
    <source>
        <dbReference type="SAM" id="MobiDB-lite"/>
    </source>
</evidence>
<accession>A0A7S4MIK3</accession>
<keyword evidence="1" id="KW-0175">Coiled coil</keyword>
<feature type="coiled-coil region" evidence="1">
    <location>
        <begin position="1"/>
        <end position="42"/>
    </location>
</feature>
<dbReference type="EMBL" id="HBKP01014632">
    <property type="protein sequence ID" value="CAE2224113.1"/>
    <property type="molecule type" value="Transcribed_RNA"/>
</dbReference>
<sequence>MDNLVQENELLKDKMSTLEKEAEEAAEKTAVLSKLLEEIQAEMPPSLGKELLAATKNIGMLVKSHSGITTALARIKAESQKNAEGFEKNKRKLRKSERKVRHLQKLIEEKETTVQELEEQLRVKNEKLERTKASATLRRLLHFSKNEPQTENVPLRSGSLPKERVTRTKSGPDKKRKSREKSMRSDPQLRTDNI</sequence>
<gene>
    <name evidence="3" type="ORF">VSP0166_LOCUS10391</name>
</gene>
<feature type="region of interest" description="Disordered" evidence="2">
    <location>
        <begin position="139"/>
        <end position="194"/>
    </location>
</feature>
<feature type="compositionally biased region" description="Basic and acidic residues" evidence="2">
    <location>
        <begin position="161"/>
        <end position="173"/>
    </location>
</feature>
<protein>
    <submittedName>
        <fullName evidence="3">Uncharacterized protein</fullName>
    </submittedName>
</protein>
<dbReference type="AlphaFoldDB" id="A0A7S4MIK3"/>
<reference evidence="3" key="1">
    <citation type="submission" date="2021-01" db="EMBL/GenBank/DDBJ databases">
        <authorList>
            <person name="Corre E."/>
            <person name="Pelletier E."/>
            <person name="Niang G."/>
            <person name="Scheremetjew M."/>
            <person name="Finn R."/>
            <person name="Kale V."/>
            <person name="Holt S."/>
            <person name="Cochrane G."/>
            <person name="Meng A."/>
            <person name="Brown T."/>
            <person name="Cohen L."/>
        </authorList>
    </citation>
    <scope>NUCLEOTIDE SEQUENCE</scope>
    <source>
        <strain evidence="3">DIVA3 518/3/11/1/6</strain>
    </source>
</reference>
<name>A0A7S4MIK3_9EUKA</name>
<feature type="coiled-coil region" evidence="1">
    <location>
        <begin position="76"/>
        <end position="138"/>
    </location>
</feature>
<organism evidence="3">
    <name type="scientific">Vannella robusta</name>
    <dbReference type="NCBI Taxonomy" id="1487602"/>
    <lineage>
        <taxon>Eukaryota</taxon>
        <taxon>Amoebozoa</taxon>
        <taxon>Discosea</taxon>
        <taxon>Flabellinia</taxon>
        <taxon>Vannellidae</taxon>
        <taxon>Vannella</taxon>
    </lineage>
</organism>
<evidence type="ECO:0000313" key="3">
    <source>
        <dbReference type="EMBL" id="CAE2224113.1"/>
    </source>
</evidence>
<feature type="compositionally biased region" description="Basic and acidic residues" evidence="2">
    <location>
        <begin position="180"/>
        <end position="194"/>
    </location>
</feature>
<evidence type="ECO:0000256" key="1">
    <source>
        <dbReference type="SAM" id="Coils"/>
    </source>
</evidence>